<dbReference type="PANTHER" id="PTHR47338">
    <property type="entry name" value="ZN(II)2CYS6 TRANSCRIPTION FACTOR (EUROFUNG)-RELATED"/>
    <property type="match status" value="1"/>
</dbReference>
<evidence type="ECO:0000256" key="2">
    <source>
        <dbReference type="ARBA" id="ARBA00022723"/>
    </source>
</evidence>
<evidence type="ECO:0000256" key="3">
    <source>
        <dbReference type="ARBA" id="ARBA00023015"/>
    </source>
</evidence>
<keyword evidence="2" id="KW-0479">Metal-binding</keyword>
<evidence type="ECO:0000313" key="8">
    <source>
        <dbReference type="Proteomes" id="UP000800094"/>
    </source>
</evidence>
<dbReference type="InterPro" id="IPR050815">
    <property type="entry name" value="TF_fung"/>
</dbReference>
<dbReference type="GO" id="GO:0006351">
    <property type="term" value="P:DNA-templated transcription"/>
    <property type="evidence" value="ECO:0007669"/>
    <property type="project" value="InterPro"/>
</dbReference>
<keyword evidence="3" id="KW-0805">Transcription regulation</keyword>
<dbReference type="Gene3D" id="4.10.240.10">
    <property type="entry name" value="Zn(2)-C6 fungal-type DNA-binding domain"/>
    <property type="match status" value="2"/>
</dbReference>
<dbReference type="SMART" id="SM00066">
    <property type="entry name" value="GAL4"/>
    <property type="match status" value="2"/>
</dbReference>
<evidence type="ECO:0000256" key="1">
    <source>
        <dbReference type="ARBA" id="ARBA00004123"/>
    </source>
</evidence>
<feature type="domain" description="Zn(2)-C6 fungal-type" evidence="6">
    <location>
        <begin position="63"/>
        <end position="95"/>
    </location>
</feature>
<dbReference type="InterPro" id="IPR036864">
    <property type="entry name" value="Zn2-C6_fun-type_DNA-bd_sf"/>
</dbReference>
<sequence>MHRTSVGASTPKKERSRRGCLTCRHRKVKCDETRDECGNCRRLNFVCTWEDGRATSRSRSTRACARCRQKKLRCLVSEQSHFCHQCEKAGEPCNFPQRCNGHAGASSRSARLPDNHVQSSLPQGHYRDSLIDAYFACPHYFCFLTFIHRPSFTKMLQNDLIPRPLLLIVLATGLRQVDPSSPFPSAWADECRKSVVQDIFARISTMSLQTLLLLQQFEWHRGSHLSAWFLAALATRLAHALQLNLDPEDRRGDDSVSLPISVIETRRRLIWSCFAMESVPDVHHGGSRPLHAAIDPQAILTKLPGDEYSYERGLSVRSEYFSEALDAQPPMPSLSAYLIRMADIRLQIIQLAKAVKVFGLKIQDSRLPWEDNSSFSHLQQKLEVFSSCISTTLPFMQEDPSPPIPNPNISFFTLHIMFHAAYTDLFRIGTHLPRPEVPSMTPPPEFLSRCRAGAIEHALTLVSLISQAFDTITTEVDPFVSICSCLAIRTLVVERWDGEIGLVGLQDPSLQSSLEKVVQCAKRTALWSVPIRKLLFAVAELTAKHGYSLDVDDLKSCMPAPLTEPASRAESPALDVYGTLGSIQKARAEHDLESAHDPNEAPIPIPSLLTIDKKIHSNTVGTTQASLDGLGGMLQDRYSLSPEALQIAANWADGTYDLQMSQNPLDWNFMETGWSFDMDDTVFGHSQDGPGNESPFC</sequence>
<keyword evidence="8" id="KW-1185">Reference proteome</keyword>
<dbReference type="PROSITE" id="PS00463">
    <property type="entry name" value="ZN2_CY6_FUNGAL_1"/>
    <property type="match status" value="2"/>
</dbReference>
<dbReference type="InterPro" id="IPR001138">
    <property type="entry name" value="Zn2Cys6_DnaBD"/>
</dbReference>
<dbReference type="GO" id="GO:0003677">
    <property type="term" value="F:DNA binding"/>
    <property type="evidence" value="ECO:0007669"/>
    <property type="project" value="InterPro"/>
</dbReference>
<evidence type="ECO:0000256" key="5">
    <source>
        <dbReference type="ARBA" id="ARBA00023242"/>
    </source>
</evidence>
<dbReference type="SUPFAM" id="SSF57701">
    <property type="entry name" value="Zn2/Cys6 DNA-binding domain"/>
    <property type="match status" value="2"/>
</dbReference>
<proteinExistence type="predicted"/>
<dbReference type="EMBL" id="ML987213">
    <property type="protein sequence ID" value="KAF2241120.1"/>
    <property type="molecule type" value="Genomic_DNA"/>
</dbReference>
<evidence type="ECO:0000256" key="4">
    <source>
        <dbReference type="ARBA" id="ARBA00023163"/>
    </source>
</evidence>
<organism evidence="7 8">
    <name type="scientific">Trematosphaeria pertusa</name>
    <dbReference type="NCBI Taxonomy" id="390896"/>
    <lineage>
        <taxon>Eukaryota</taxon>
        <taxon>Fungi</taxon>
        <taxon>Dikarya</taxon>
        <taxon>Ascomycota</taxon>
        <taxon>Pezizomycotina</taxon>
        <taxon>Dothideomycetes</taxon>
        <taxon>Pleosporomycetidae</taxon>
        <taxon>Pleosporales</taxon>
        <taxon>Massarineae</taxon>
        <taxon>Trematosphaeriaceae</taxon>
        <taxon>Trematosphaeria</taxon>
    </lineage>
</organism>
<dbReference type="Pfam" id="PF04082">
    <property type="entry name" value="Fungal_trans"/>
    <property type="match status" value="1"/>
</dbReference>
<name>A0A6A6HUL0_9PLEO</name>
<dbReference type="CDD" id="cd12148">
    <property type="entry name" value="fungal_TF_MHR"/>
    <property type="match status" value="1"/>
</dbReference>
<keyword evidence="4" id="KW-0804">Transcription</keyword>
<keyword evidence="5" id="KW-0539">Nucleus</keyword>
<dbReference type="PANTHER" id="PTHR47338:SF7">
    <property type="entry name" value="ZN(II)2CYS6 TRANSCRIPTION FACTOR (EUROFUNG)"/>
    <property type="match status" value="1"/>
</dbReference>
<dbReference type="GO" id="GO:0008270">
    <property type="term" value="F:zinc ion binding"/>
    <property type="evidence" value="ECO:0007669"/>
    <property type="project" value="InterPro"/>
</dbReference>
<comment type="subcellular location">
    <subcellularLocation>
        <location evidence="1">Nucleus</location>
    </subcellularLocation>
</comment>
<dbReference type="GeneID" id="54573711"/>
<dbReference type="Pfam" id="PF00172">
    <property type="entry name" value="Zn_clus"/>
    <property type="match status" value="1"/>
</dbReference>
<gene>
    <name evidence="7" type="ORF">BU26DRAFT_180623</name>
</gene>
<feature type="domain" description="Zn(2)-C6 fungal-type" evidence="6">
    <location>
        <begin position="19"/>
        <end position="49"/>
    </location>
</feature>
<dbReference type="InterPro" id="IPR007219">
    <property type="entry name" value="XnlR_reg_dom"/>
</dbReference>
<accession>A0A6A6HUL0</accession>
<dbReference type="CDD" id="cd00067">
    <property type="entry name" value="GAL4"/>
    <property type="match status" value="2"/>
</dbReference>
<dbReference type="AlphaFoldDB" id="A0A6A6HUL0"/>
<evidence type="ECO:0000259" key="6">
    <source>
        <dbReference type="PROSITE" id="PS50048"/>
    </source>
</evidence>
<dbReference type="Proteomes" id="UP000800094">
    <property type="component" value="Unassembled WGS sequence"/>
</dbReference>
<dbReference type="GO" id="GO:0000981">
    <property type="term" value="F:DNA-binding transcription factor activity, RNA polymerase II-specific"/>
    <property type="evidence" value="ECO:0007669"/>
    <property type="project" value="InterPro"/>
</dbReference>
<protein>
    <recommendedName>
        <fullName evidence="6">Zn(2)-C6 fungal-type domain-containing protein</fullName>
    </recommendedName>
</protein>
<dbReference type="GO" id="GO:0005634">
    <property type="term" value="C:nucleus"/>
    <property type="evidence" value="ECO:0007669"/>
    <property type="project" value="UniProtKB-SubCell"/>
</dbReference>
<evidence type="ECO:0000313" key="7">
    <source>
        <dbReference type="EMBL" id="KAF2241120.1"/>
    </source>
</evidence>
<dbReference type="RefSeq" id="XP_033676124.1">
    <property type="nucleotide sequence ID" value="XM_033820381.1"/>
</dbReference>
<dbReference type="OrthoDB" id="3598904at2759"/>
<dbReference type="PROSITE" id="PS50048">
    <property type="entry name" value="ZN2_CY6_FUNGAL_2"/>
    <property type="match status" value="2"/>
</dbReference>
<reference evidence="7" key="1">
    <citation type="journal article" date="2020" name="Stud. Mycol.">
        <title>101 Dothideomycetes genomes: a test case for predicting lifestyles and emergence of pathogens.</title>
        <authorList>
            <person name="Haridas S."/>
            <person name="Albert R."/>
            <person name="Binder M."/>
            <person name="Bloem J."/>
            <person name="Labutti K."/>
            <person name="Salamov A."/>
            <person name="Andreopoulos B."/>
            <person name="Baker S."/>
            <person name="Barry K."/>
            <person name="Bills G."/>
            <person name="Bluhm B."/>
            <person name="Cannon C."/>
            <person name="Castanera R."/>
            <person name="Culley D."/>
            <person name="Daum C."/>
            <person name="Ezra D."/>
            <person name="Gonzalez J."/>
            <person name="Henrissat B."/>
            <person name="Kuo A."/>
            <person name="Liang C."/>
            <person name="Lipzen A."/>
            <person name="Lutzoni F."/>
            <person name="Magnuson J."/>
            <person name="Mondo S."/>
            <person name="Nolan M."/>
            <person name="Ohm R."/>
            <person name="Pangilinan J."/>
            <person name="Park H.-J."/>
            <person name="Ramirez L."/>
            <person name="Alfaro M."/>
            <person name="Sun H."/>
            <person name="Tritt A."/>
            <person name="Yoshinaga Y."/>
            <person name="Zwiers L.-H."/>
            <person name="Turgeon B."/>
            <person name="Goodwin S."/>
            <person name="Spatafora J."/>
            <person name="Crous P."/>
            <person name="Grigoriev I."/>
        </authorList>
    </citation>
    <scope>NUCLEOTIDE SEQUENCE</scope>
    <source>
        <strain evidence="7">CBS 122368</strain>
    </source>
</reference>